<dbReference type="Proteomes" id="UP000886520">
    <property type="component" value="Chromosome 7"/>
</dbReference>
<accession>A0A9D4V1M2</accession>
<evidence type="ECO:0000313" key="2">
    <source>
        <dbReference type="Proteomes" id="UP000886520"/>
    </source>
</evidence>
<reference evidence="1" key="1">
    <citation type="submission" date="2021-01" db="EMBL/GenBank/DDBJ databases">
        <title>Adiantum capillus-veneris genome.</title>
        <authorList>
            <person name="Fang Y."/>
            <person name="Liao Q."/>
        </authorList>
    </citation>
    <scope>NUCLEOTIDE SEQUENCE</scope>
    <source>
        <strain evidence="1">H3</strain>
        <tissue evidence="1">Leaf</tissue>
    </source>
</reference>
<dbReference type="EMBL" id="JABFUD020000007">
    <property type="protein sequence ID" value="KAI5078091.1"/>
    <property type="molecule type" value="Genomic_DNA"/>
</dbReference>
<comment type="caution">
    <text evidence="1">The sequence shown here is derived from an EMBL/GenBank/DDBJ whole genome shotgun (WGS) entry which is preliminary data.</text>
</comment>
<name>A0A9D4V1M2_ADICA</name>
<protein>
    <submittedName>
        <fullName evidence="1">Uncharacterized protein</fullName>
    </submittedName>
</protein>
<gene>
    <name evidence="1" type="ORF">GOP47_0007915</name>
</gene>
<sequence length="123" mass="13211">MMVYSITNAERISGQGYKLRKWGGARGVLRGWKGRGSTDRTGGVEAEPSVDTGGMEDMAAIREKAKNVRISVISQANGAAGRRLARLQLLAVFKLRIGLQRGIIQTACCRLGNPIYVIGLGGH</sequence>
<proteinExistence type="predicted"/>
<dbReference type="AlphaFoldDB" id="A0A9D4V1M2"/>
<organism evidence="1 2">
    <name type="scientific">Adiantum capillus-veneris</name>
    <name type="common">Maidenhair fern</name>
    <dbReference type="NCBI Taxonomy" id="13818"/>
    <lineage>
        <taxon>Eukaryota</taxon>
        <taxon>Viridiplantae</taxon>
        <taxon>Streptophyta</taxon>
        <taxon>Embryophyta</taxon>
        <taxon>Tracheophyta</taxon>
        <taxon>Polypodiopsida</taxon>
        <taxon>Polypodiidae</taxon>
        <taxon>Polypodiales</taxon>
        <taxon>Pteridineae</taxon>
        <taxon>Pteridaceae</taxon>
        <taxon>Vittarioideae</taxon>
        <taxon>Adiantum</taxon>
    </lineage>
</organism>
<evidence type="ECO:0000313" key="1">
    <source>
        <dbReference type="EMBL" id="KAI5078091.1"/>
    </source>
</evidence>
<keyword evidence="2" id="KW-1185">Reference proteome</keyword>